<comment type="caution">
    <text evidence="1">The sequence shown here is derived from an EMBL/GenBank/DDBJ whole genome shotgun (WGS) entry which is preliminary data.</text>
</comment>
<reference evidence="1 2" key="1">
    <citation type="submission" date="2024-06" db="EMBL/GenBank/DDBJ databases">
        <title>Genomic Encyclopedia of Type Strains, Phase IV (KMG-IV): sequencing the most valuable type-strain genomes for metagenomic binning, comparative biology and taxonomic classification.</title>
        <authorList>
            <person name="Goeker M."/>
        </authorList>
    </citation>
    <scope>NUCLEOTIDE SEQUENCE [LARGE SCALE GENOMIC DNA]</scope>
    <source>
        <strain evidence="1 2">DSM 29846</strain>
    </source>
</reference>
<proteinExistence type="predicted"/>
<dbReference type="Proteomes" id="UP001549036">
    <property type="component" value="Unassembled WGS sequence"/>
</dbReference>
<keyword evidence="2" id="KW-1185">Reference proteome</keyword>
<organism evidence="1 2">
    <name type="scientific">Mesorhizobium shonense</name>
    <dbReference type="NCBI Taxonomy" id="1209948"/>
    <lineage>
        <taxon>Bacteria</taxon>
        <taxon>Pseudomonadati</taxon>
        <taxon>Pseudomonadota</taxon>
        <taxon>Alphaproteobacteria</taxon>
        <taxon>Hyphomicrobiales</taxon>
        <taxon>Phyllobacteriaceae</taxon>
        <taxon>Mesorhizobium</taxon>
    </lineage>
</organism>
<evidence type="ECO:0000313" key="1">
    <source>
        <dbReference type="EMBL" id="MET3595166.1"/>
    </source>
</evidence>
<sequence>MPHEPTDDVGLDADHSSEDTIPVLGGAFLCLAAAAGGRHRTRNACADVIPAVLGGVLRQAGQRHSSKQEVQYGSLK</sequence>
<evidence type="ECO:0000313" key="2">
    <source>
        <dbReference type="Proteomes" id="UP001549036"/>
    </source>
</evidence>
<gene>
    <name evidence="1" type="ORF">ABID26_004578</name>
</gene>
<accession>A0ABV2HX13</accession>
<protein>
    <submittedName>
        <fullName evidence="1">Uncharacterized protein</fullName>
    </submittedName>
</protein>
<dbReference type="RefSeq" id="WP_354416522.1">
    <property type="nucleotide sequence ID" value="NZ_JBEPLM010000009.1"/>
</dbReference>
<dbReference type="EMBL" id="JBEPLM010000009">
    <property type="protein sequence ID" value="MET3595166.1"/>
    <property type="molecule type" value="Genomic_DNA"/>
</dbReference>
<name>A0ABV2HX13_9HYPH</name>